<dbReference type="EMBL" id="JAGTTL010000003">
    <property type="protein sequence ID" value="KAK6325114.1"/>
    <property type="molecule type" value="Genomic_DNA"/>
</dbReference>
<proteinExistence type="predicted"/>
<protein>
    <submittedName>
        <fullName evidence="2">Uncharacterized protein</fullName>
    </submittedName>
</protein>
<organism evidence="2 3">
    <name type="scientific">Coregonus suidteri</name>
    <dbReference type="NCBI Taxonomy" id="861788"/>
    <lineage>
        <taxon>Eukaryota</taxon>
        <taxon>Metazoa</taxon>
        <taxon>Chordata</taxon>
        <taxon>Craniata</taxon>
        <taxon>Vertebrata</taxon>
        <taxon>Euteleostomi</taxon>
        <taxon>Actinopterygii</taxon>
        <taxon>Neopterygii</taxon>
        <taxon>Teleostei</taxon>
        <taxon>Protacanthopterygii</taxon>
        <taxon>Salmoniformes</taxon>
        <taxon>Salmonidae</taxon>
        <taxon>Coregoninae</taxon>
        <taxon>Coregonus</taxon>
    </lineage>
</organism>
<keyword evidence="1" id="KW-0472">Membrane</keyword>
<dbReference type="GO" id="GO:0031012">
    <property type="term" value="C:extracellular matrix"/>
    <property type="evidence" value="ECO:0007669"/>
    <property type="project" value="TreeGrafter"/>
</dbReference>
<dbReference type="GO" id="GO:2000344">
    <property type="term" value="P:positive regulation of acrosome reaction"/>
    <property type="evidence" value="ECO:0007669"/>
    <property type="project" value="TreeGrafter"/>
</dbReference>
<dbReference type="GO" id="GO:0035803">
    <property type="term" value="P:egg coat formation"/>
    <property type="evidence" value="ECO:0007669"/>
    <property type="project" value="TreeGrafter"/>
</dbReference>
<dbReference type="Gene3D" id="2.60.40.4100">
    <property type="entry name" value="Zona pellucida, ZP-C domain"/>
    <property type="match status" value="1"/>
</dbReference>
<reference evidence="2 3" key="1">
    <citation type="submission" date="2021-04" db="EMBL/GenBank/DDBJ databases">
        <authorList>
            <person name="De Guttry C."/>
            <person name="Zahm M."/>
            <person name="Klopp C."/>
            <person name="Cabau C."/>
            <person name="Louis A."/>
            <person name="Berthelot C."/>
            <person name="Parey E."/>
            <person name="Roest Crollius H."/>
            <person name="Montfort J."/>
            <person name="Robinson-Rechavi M."/>
            <person name="Bucao C."/>
            <person name="Bouchez O."/>
            <person name="Gislard M."/>
            <person name="Lluch J."/>
            <person name="Milhes M."/>
            <person name="Lampietro C."/>
            <person name="Lopez Roques C."/>
            <person name="Donnadieu C."/>
            <person name="Braasch I."/>
            <person name="Desvignes T."/>
            <person name="Postlethwait J."/>
            <person name="Bobe J."/>
            <person name="Wedekind C."/>
            <person name="Guiguen Y."/>
        </authorList>
    </citation>
    <scope>NUCLEOTIDE SEQUENCE [LARGE SCALE GENOMIC DNA]</scope>
    <source>
        <strain evidence="2">Cs_M1</strain>
        <tissue evidence="2">Blood</tissue>
    </source>
</reference>
<evidence type="ECO:0000313" key="3">
    <source>
        <dbReference type="Proteomes" id="UP001356427"/>
    </source>
</evidence>
<dbReference type="PANTHER" id="PTHR11576">
    <property type="entry name" value="ZONA PELLUCIDA SPERM-BINDING PROTEIN 3"/>
    <property type="match status" value="1"/>
</dbReference>
<evidence type="ECO:0000256" key="1">
    <source>
        <dbReference type="SAM" id="Phobius"/>
    </source>
</evidence>
<keyword evidence="1" id="KW-1133">Transmembrane helix</keyword>
<dbReference type="AlphaFoldDB" id="A0AAN8R6B7"/>
<evidence type="ECO:0000313" key="2">
    <source>
        <dbReference type="EMBL" id="KAK6325114.1"/>
    </source>
</evidence>
<keyword evidence="3" id="KW-1185">Reference proteome</keyword>
<dbReference type="GO" id="GO:0007339">
    <property type="term" value="P:binding of sperm to zona pellucida"/>
    <property type="evidence" value="ECO:0007669"/>
    <property type="project" value="TreeGrafter"/>
</dbReference>
<feature type="transmembrane region" description="Helical" evidence="1">
    <location>
        <begin position="125"/>
        <end position="151"/>
    </location>
</feature>
<dbReference type="GO" id="GO:0032190">
    <property type="term" value="F:acrosin binding"/>
    <property type="evidence" value="ECO:0007669"/>
    <property type="project" value="TreeGrafter"/>
</dbReference>
<name>A0AAN8R6B7_9TELE</name>
<accession>A0AAN8R6B7</accession>
<dbReference type="InterPro" id="IPR042235">
    <property type="entry name" value="ZP-C_dom"/>
</dbReference>
<keyword evidence="1" id="KW-0812">Transmembrane</keyword>
<gene>
    <name evidence="2" type="ORF">J4Q44_G00044560</name>
</gene>
<sequence>MPDRQAPSPTSCSKLRMTNSSFSFEAFRFHQDERSSMYITCHLRARWVSAGGDDQVCGCCDSTCGMRKGRSLPTDNVFYQNSWEAEAALGPILVQDSDWLQMDEFPEEQASQLEVNYQSTTGVSLMMILLAAVCAAVGVVSLTALATLLYLRLRKPHRQQPCR</sequence>
<dbReference type="Proteomes" id="UP001356427">
    <property type="component" value="Unassembled WGS sequence"/>
</dbReference>
<comment type="caution">
    <text evidence="2">The sequence shown here is derived from an EMBL/GenBank/DDBJ whole genome shotgun (WGS) entry which is preliminary data.</text>
</comment>
<dbReference type="PANTHER" id="PTHR11576:SF2">
    <property type="entry name" value="ZONA PELLUCIDA SPERM-BINDING PROTEIN 3"/>
    <property type="match status" value="1"/>
</dbReference>